<keyword evidence="7 8" id="KW-0472">Membrane</keyword>
<protein>
    <recommendedName>
        <fullName evidence="8">Protein BTN</fullName>
    </recommendedName>
</protein>
<keyword evidence="3" id="KW-0813">Transport</keyword>
<comment type="similarity">
    <text evidence="2 8">Belongs to the battenin family.</text>
</comment>
<dbReference type="GO" id="GO:0005774">
    <property type="term" value="C:vacuolar membrane"/>
    <property type="evidence" value="ECO:0007669"/>
    <property type="project" value="UniProtKB-SubCell"/>
</dbReference>
<dbReference type="EMBL" id="LN891179">
    <property type="protein sequence ID" value="CUS07759.1"/>
    <property type="molecule type" value="Genomic_DNA"/>
</dbReference>
<evidence type="ECO:0000256" key="5">
    <source>
        <dbReference type="ARBA" id="ARBA00022970"/>
    </source>
</evidence>
<dbReference type="PANTHER" id="PTHR10981:SF0">
    <property type="entry name" value="BATTENIN"/>
    <property type="match status" value="1"/>
</dbReference>
<evidence type="ECO:0000256" key="7">
    <source>
        <dbReference type="ARBA" id="ARBA00023136"/>
    </source>
</evidence>
<evidence type="ECO:0000256" key="1">
    <source>
        <dbReference type="ARBA" id="ARBA00004127"/>
    </source>
</evidence>
<dbReference type="Proteomes" id="UP001412239">
    <property type="component" value="Unassembled WGS sequence"/>
</dbReference>
<evidence type="ECO:0000256" key="8">
    <source>
        <dbReference type="RuleBase" id="RU361113"/>
    </source>
</evidence>
<dbReference type="PANTHER" id="PTHR10981">
    <property type="entry name" value="BATTENIN"/>
    <property type="match status" value="1"/>
</dbReference>
<evidence type="ECO:0000256" key="4">
    <source>
        <dbReference type="ARBA" id="ARBA00022692"/>
    </source>
</evidence>
<dbReference type="InterPro" id="IPR003492">
    <property type="entry name" value="Battenin_disease_Cln3"/>
</dbReference>
<keyword evidence="8" id="KW-0926">Vacuole</keyword>
<keyword evidence="6 8" id="KW-1133">Transmembrane helix</keyword>
<dbReference type="GO" id="GO:0051453">
    <property type="term" value="P:regulation of intracellular pH"/>
    <property type="evidence" value="ECO:0007669"/>
    <property type="project" value="TreeGrafter"/>
</dbReference>
<reference evidence="9" key="1">
    <citation type="submission" date="2015-10" db="EMBL/GenBank/DDBJ databases">
        <authorList>
            <person name="Regsiter A."/>
            <person name="william w."/>
        </authorList>
    </citation>
    <scope>NUCLEOTIDE SEQUENCE</scope>
    <source>
        <strain evidence="9">Montdore</strain>
    </source>
</reference>
<dbReference type="InterPro" id="IPR036259">
    <property type="entry name" value="MFS_trans_sf"/>
</dbReference>
<dbReference type="PRINTS" id="PR01315">
    <property type="entry name" value="BATTENIN"/>
</dbReference>
<evidence type="ECO:0000256" key="6">
    <source>
        <dbReference type="ARBA" id="ARBA00022989"/>
    </source>
</evidence>
<dbReference type="Pfam" id="PF02487">
    <property type="entry name" value="CLN3"/>
    <property type="match status" value="1"/>
</dbReference>
<organism evidence="9 10">
    <name type="scientific">Tuber aestivum</name>
    <name type="common">summer truffle</name>
    <dbReference type="NCBI Taxonomy" id="59557"/>
    <lineage>
        <taxon>Eukaryota</taxon>
        <taxon>Fungi</taxon>
        <taxon>Dikarya</taxon>
        <taxon>Ascomycota</taxon>
        <taxon>Pezizomycotina</taxon>
        <taxon>Pezizomycetes</taxon>
        <taxon>Pezizales</taxon>
        <taxon>Tuberaceae</taxon>
        <taxon>Tuber</taxon>
    </lineage>
</organism>
<feature type="transmembrane region" description="Helical" evidence="8">
    <location>
        <begin position="422"/>
        <end position="443"/>
    </location>
</feature>
<feature type="transmembrane region" description="Helical" evidence="8">
    <location>
        <begin position="463"/>
        <end position="483"/>
    </location>
</feature>
<proteinExistence type="inferred from homology"/>
<evidence type="ECO:0000313" key="9">
    <source>
        <dbReference type="EMBL" id="CUS07759.1"/>
    </source>
</evidence>
<feature type="transmembrane region" description="Helical" evidence="8">
    <location>
        <begin position="327"/>
        <end position="354"/>
    </location>
</feature>
<gene>
    <name evidence="9" type="ORF">GSTUAT00008167001</name>
</gene>
<evidence type="ECO:0000256" key="3">
    <source>
        <dbReference type="ARBA" id="ARBA00022448"/>
    </source>
</evidence>
<feature type="transmembrane region" description="Helical" evidence="8">
    <location>
        <begin position="86"/>
        <end position="104"/>
    </location>
</feature>
<keyword evidence="10" id="KW-1185">Reference proteome</keyword>
<accession>A0A292PJN9</accession>
<feature type="transmembrane region" description="Helical" evidence="8">
    <location>
        <begin position="194"/>
        <end position="220"/>
    </location>
</feature>
<dbReference type="GO" id="GO:0012505">
    <property type="term" value="C:endomembrane system"/>
    <property type="evidence" value="ECO:0007669"/>
    <property type="project" value="UniProtKB-SubCell"/>
</dbReference>
<feature type="transmembrane region" description="Helical" evidence="8">
    <location>
        <begin position="140"/>
        <end position="157"/>
    </location>
</feature>
<keyword evidence="4 8" id="KW-0812">Transmembrane</keyword>
<dbReference type="InterPro" id="IPR018460">
    <property type="entry name" value="Battenin_disease_Cln3_subgr"/>
</dbReference>
<feature type="transmembrane region" description="Helical" evidence="8">
    <location>
        <begin position="110"/>
        <end position="131"/>
    </location>
</feature>
<dbReference type="SUPFAM" id="SSF103473">
    <property type="entry name" value="MFS general substrate transporter"/>
    <property type="match status" value="1"/>
</dbReference>
<dbReference type="AlphaFoldDB" id="A0A292PJN9"/>
<sequence length="498" mass="53844">MIYPRRMPRPLAVNHPCLPSVCPFPVPLPPVSPSTVLASGPPSSVLTRGSALLSGCLVWLPANRFSSPAPRPLDPANLPPPPLSGLINNVLYVIILSAALDLVGPTLPKAIVLLADVVPSFLTKLVAPYFVHLISYRKRILVMVALSFTGMQLVAWADSLPGRLFGVVLASVSSGLGEMSFLSMTHFYGSFAVLFWSSGTGGAGLIGAGLYVLATTWIGFSVGGSLMVFGFLPAVMLIAFFGVLPLAPLRGGSGYEALRDGDEMLDPDLEDDGAAGGLLASSGRSASGHTFPAVSVGYATGEKTFAGQVDVAWRGLRANLRKTRHLFLPYMLPLLLVYIAEYTINLGVAPTLLFPLPSMPFKNYRDAYPMYNTIYQTGVFISRSSTPFVRVHKLYPPALLQVANLALLVLHSQYNFLPNIWIVFVVVFWEGLLGGLVYVNTFAEITDNEPEDEREFSLGATTVSDSGGICIAGFISLWLEMYLCQWQVDRGRDYCRQT</sequence>
<evidence type="ECO:0000313" key="10">
    <source>
        <dbReference type="Proteomes" id="UP001412239"/>
    </source>
</evidence>
<keyword evidence="5" id="KW-0029">Amino-acid transport</keyword>
<evidence type="ECO:0000256" key="2">
    <source>
        <dbReference type="ARBA" id="ARBA00007467"/>
    </source>
</evidence>
<feature type="transmembrane region" description="Helical" evidence="8">
    <location>
        <begin position="226"/>
        <end position="249"/>
    </location>
</feature>
<comment type="subcellular location">
    <subcellularLocation>
        <location evidence="1">Endomembrane system</location>
        <topology evidence="1">Multi-pass membrane protein</topology>
    </subcellularLocation>
    <subcellularLocation>
        <location evidence="8">Vacuole membrane</location>
        <topology evidence="8">Multi-pass membrane protein</topology>
    </subcellularLocation>
</comment>
<dbReference type="GO" id="GO:0006865">
    <property type="term" value="P:amino acid transport"/>
    <property type="evidence" value="ECO:0007669"/>
    <property type="project" value="UniProtKB-KW"/>
</dbReference>
<dbReference type="PIRSF" id="PIRSF015974">
    <property type="entry name" value="CLN3_BTN1"/>
    <property type="match status" value="1"/>
</dbReference>
<name>A0A292PJN9_9PEZI</name>